<name>A0A480AHV7_9BURK</name>
<feature type="signal peptide" evidence="1">
    <location>
        <begin position="1"/>
        <end position="30"/>
    </location>
</feature>
<dbReference type="InterPro" id="IPR013424">
    <property type="entry name" value="Ice-binding_C"/>
</dbReference>
<feature type="domain" description="Ice-binding protein C-terminal" evidence="2">
    <location>
        <begin position="162"/>
        <end position="187"/>
    </location>
</feature>
<evidence type="ECO:0000256" key="1">
    <source>
        <dbReference type="SAM" id="SignalP"/>
    </source>
</evidence>
<dbReference type="Proteomes" id="UP000301751">
    <property type="component" value="Unassembled WGS sequence"/>
</dbReference>
<protein>
    <recommendedName>
        <fullName evidence="2">Ice-binding protein C-terminal domain-containing protein</fullName>
    </recommendedName>
</protein>
<comment type="caution">
    <text evidence="3">The sequence shown here is derived from an EMBL/GenBank/DDBJ whole genome shotgun (WGS) entry which is preliminary data.</text>
</comment>
<proteinExistence type="predicted"/>
<feature type="chain" id="PRO_5019723602" description="Ice-binding protein C-terminal domain-containing protein" evidence="1">
    <location>
        <begin position="31"/>
        <end position="201"/>
    </location>
</feature>
<reference evidence="4" key="1">
    <citation type="submission" date="2019-03" db="EMBL/GenBank/DDBJ databases">
        <title>Aquabacterium pictum sp.nov., the first bacteriochlorophyll a-containing freshwater bacterium in the genus Aquabacterium of the class Betaproteobacteria.</title>
        <authorList>
            <person name="Hirose S."/>
            <person name="Tank M."/>
            <person name="Hara E."/>
            <person name="Tamaki H."/>
            <person name="Takaichi S."/>
            <person name="Haruta S."/>
            <person name="Hanada S."/>
        </authorList>
    </citation>
    <scope>NUCLEOTIDE SEQUENCE [LARGE SCALE GENOMIC DNA]</scope>
    <source>
        <strain evidence="4">W35</strain>
    </source>
</reference>
<keyword evidence="4" id="KW-1185">Reference proteome</keyword>
<dbReference type="RefSeq" id="WP_162520675.1">
    <property type="nucleotide sequence ID" value="NZ_BJCL01000001.1"/>
</dbReference>
<accession>A0A480AHV7</accession>
<sequence length="201" mass="20560">MQCPRAFLPPAIRWLGTGLIALSLAGAAQAAVDVHTTGISSHGLLGDEGNTVLQIDIGAFTRLNALDWSVRLEAFAPSTLAELQVSFGNSTGLDVVTLAPAAADGFSGIGDYTGTVDLRDLGLAAGADGVLRIEFSEAYKDAAAGVADGQWLSGTLRFEISPVPEPATAGLALGGVALVALAAVRRRQPPSPQLRAPRSTS</sequence>
<dbReference type="AlphaFoldDB" id="A0A480AHV7"/>
<dbReference type="EMBL" id="BJCL01000001">
    <property type="protein sequence ID" value="GCL61359.1"/>
    <property type="molecule type" value="Genomic_DNA"/>
</dbReference>
<dbReference type="Pfam" id="PF07589">
    <property type="entry name" value="PEP-CTERM"/>
    <property type="match status" value="1"/>
</dbReference>
<evidence type="ECO:0000259" key="2">
    <source>
        <dbReference type="Pfam" id="PF07589"/>
    </source>
</evidence>
<keyword evidence="1" id="KW-0732">Signal</keyword>
<evidence type="ECO:0000313" key="3">
    <source>
        <dbReference type="EMBL" id="GCL61359.1"/>
    </source>
</evidence>
<gene>
    <name evidence="3" type="ORF">AQPW35_04400</name>
</gene>
<organism evidence="3 4">
    <name type="scientific">Pseudaquabacterium pictum</name>
    <dbReference type="NCBI Taxonomy" id="2315236"/>
    <lineage>
        <taxon>Bacteria</taxon>
        <taxon>Pseudomonadati</taxon>
        <taxon>Pseudomonadota</taxon>
        <taxon>Betaproteobacteria</taxon>
        <taxon>Burkholderiales</taxon>
        <taxon>Sphaerotilaceae</taxon>
        <taxon>Pseudaquabacterium</taxon>
    </lineage>
</organism>
<evidence type="ECO:0000313" key="4">
    <source>
        <dbReference type="Proteomes" id="UP000301751"/>
    </source>
</evidence>